<dbReference type="Proteomes" id="UP000570678">
    <property type="component" value="Unassembled WGS sequence"/>
</dbReference>
<reference evidence="5 6" key="1">
    <citation type="submission" date="2020-04" db="EMBL/GenBank/DDBJ databases">
        <title>MicrobeNet Type strains.</title>
        <authorList>
            <person name="Nicholson A.C."/>
        </authorList>
    </citation>
    <scope>NUCLEOTIDE SEQUENCE [LARGE SCALE GENOMIC DNA]</scope>
    <source>
        <strain evidence="5 6">JCM 3332</strain>
    </source>
</reference>
<name>A0A846YDU1_9NOCA</name>
<keyword evidence="6" id="KW-1185">Reference proteome</keyword>
<feature type="transmembrane region" description="Helical" evidence="4">
    <location>
        <begin position="573"/>
        <end position="595"/>
    </location>
</feature>
<keyword evidence="2" id="KW-0328">Glycosyltransferase</keyword>
<feature type="transmembrane region" description="Helical" evidence="4">
    <location>
        <begin position="539"/>
        <end position="561"/>
    </location>
</feature>
<evidence type="ECO:0000256" key="3">
    <source>
        <dbReference type="ARBA" id="ARBA00022679"/>
    </source>
</evidence>
<accession>A0A846YDU1</accession>
<dbReference type="EMBL" id="JAAXOT010000005">
    <property type="protein sequence ID" value="NKY57037.1"/>
    <property type="molecule type" value="Genomic_DNA"/>
</dbReference>
<evidence type="ECO:0000313" key="5">
    <source>
        <dbReference type="EMBL" id="NKY57037.1"/>
    </source>
</evidence>
<protein>
    <submittedName>
        <fullName evidence="5">Glycosyltransferase family 2 protein</fullName>
    </submittedName>
</protein>
<keyword evidence="3 5" id="KW-0808">Transferase</keyword>
<dbReference type="GO" id="GO:0016757">
    <property type="term" value="F:glycosyltransferase activity"/>
    <property type="evidence" value="ECO:0007669"/>
    <property type="project" value="UniProtKB-KW"/>
</dbReference>
<dbReference type="Gene3D" id="3.90.550.10">
    <property type="entry name" value="Spore Coat Polysaccharide Biosynthesis Protein SpsA, Chain A"/>
    <property type="match status" value="1"/>
</dbReference>
<keyword evidence="4" id="KW-0812">Transmembrane</keyword>
<dbReference type="AlphaFoldDB" id="A0A846YDU1"/>
<feature type="transmembrane region" description="Helical" evidence="4">
    <location>
        <begin position="213"/>
        <end position="237"/>
    </location>
</feature>
<feature type="transmembrane region" description="Helical" evidence="4">
    <location>
        <begin position="514"/>
        <end position="533"/>
    </location>
</feature>
<evidence type="ECO:0000313" key="6">
    <source>
        <dbReference type="Proteomes" id="UP000570678"/>
    </source>
</evidence>
<feature type="transmembrane region" description="Helical" evidence="4">
    <location>
        <begin position="106"/>
        <end position="129"/>
    </location>
</feature>
<dbReference type="SUPFAM" id="SSF53448">
    <property type="entry name" value="Nucleotide-diphospho-sugar transferases"/>
    <property type="match status" value="1"/>
</dbReference>
<keyword evidence="4" id="KW-1133">Transmembrane helix</keyword>
<feature type="transmembrane region" description="Helical" evidence="4">
    <location>
        <begin position="79"/>
        <end position="99"/>
    </location>
</feature>
<gene>
    <name evidence="5" type="ORF">HGA15_12890</name>
</gene>
<evidence type="ECO:0000256" key="1">
    <source>
        <dbReference type="ARBA" id="ARBA00006739"/>
    </source>
</evidence>
<evidence type="ECO:0000256" key="2">
    <source>
        <dbReference type="ARBA" id="ARBA00022676"/>
    </source>
</evidence>
<keyword evidence="4" id="KW-0472">Membrane</keyword>
<dbReference type="PANTHER" id="PTHR43630">
    <property type="entry name" value="POLY-BETA-1,6-N-ACETYL-D-GLUCOSAMINE SYNTHASE"/>
    <property type="match status" value="1"/>
</dbReference>
<sequence length="623" mass="67208">MTEVAEPPATGAIADHFRSVDSAPAGYAVDRPAGGVNGFLVTFTGITILAMCVRTFLAHSEVLDAPNDIVILAGGRGDVQFPLRMFLVVFFVTYALRAYTNIWRRLFLVSSMLGKFLLFCVVVDTVAWLLHDAGILSISVFGAQMVSGLVALAIFPHTVLRQATLPAQGPRPLDPAIPPTAFLTLAGCLLFSAAGAVIALHIFGAAVDILKNWAILGGLGAGVFLMQQILAASTALFGARALARSRGHAFAPPVAVLVPAHNEAHSIGATIASVEEAATTYPGRIHLCVVNNASTDTTHTVAETAIAKCSHISGEVLECPTPGKAIALNMGIEHLTEEFVVRIDADTVIGPGCLRTAMRHFANPNVGCVGGIPMPAEEKTWIDKCRLVEVYMRHGFFQVSLDGYQGVMGIPGMFAIYRRSQVLRVGGMVQGMNGEDTDICMRLAAAGYHNVADPTAVYYSETPASFAHLREQRTRWFRSIYHLSARNRAMLLDRRTMIGTFVLPFNLVNAARRAMLAPLLIYAAIAGFAFHSTFTSMRWQPIVATLLGMSMIMTVGVCLMWRPSSVKYISAYLAFRVMRSYFTLAATLTLVYPPIIPGRPAVLRRARKAAEGRNPVASSARTE</sequence>
<comment type="similarity">
    <text evidence="1">Belongs to the glycosyltransferase 2 family.</text>
</comment>
<evidence type="ECO:0000256" key="4">
    <source>
        <dbReference type="SAM" id="Phobius"/>
    </source>
</evidence>
<proteinExistence type="inferred from homology"/>
<feature type="transmembrane region" description="Helical" evidence="4">
    <location>
        <begin position="181"/>
        <end position="207"/>
    </location>
</feature>
<dbReference type="RefSeq" id="WP_062977008.1">
    <property type="nucleotide sequence ID" value="NZ_JAAXOT010000005.1"/>
</dbReference>
<feature type="transmembrane region" description="Helical" evidence="4">
    <location>
        <begin position="39"/>
        <end position="59"/>
    </location>
</feature>
<feature type="transmembrane region" description="Helical" evidence="4">
    <location>
        <begin position="135"/>
        <end position="160"/>
    </location>
</feature>
<dbReference type="PANTHER" id="PTHR43630:SF1">
    <property type="entry name" value="POLY-BETA-1,6-N-ACETYL-D-GLUCOSAMINE SYNTHASE"/>
    <property type="match status" value="1"/>
</dbReference>
<comment type="caution">
    <text evidence="5">The sequence shown here is derived from an EMBL/GenBank/DDBJ whole genome shotgun (WGS) entry which is preliminary data.</text>
</comment>
<dbReference type="CDD" id="cd06423">
    <property type="entry name" value="CESA_like"/>
    <property type="match status" value="1"/>
</dbReference>
<dbReference type="InterPro" id="IPR029044">
    <property type="entry name" value="Nucleotide-diphossugar_trans"/>
</dbReference>
<organism evidence="5 6">
    <name type="scientific">Nocardia flavorosea</name>
    <dbReference type="NCBI Taxonomy" id="53429"/>
    <lineage>
        <taxon>Bacteria</taxon>
        <taxon>Bacillati</taxon>
        <taxon>Actinomycetota</taxon>
        <taxon>Actinomycetes</taxon>
        <taxon>Mycobacteriales</taxon>
        <taxon>Nocardiaceae</taxon>
        <taxon>Nocardia</taxon>
    </lineage>
</organism>
<dbReference type="Pfam" id="PF13641">
    <property type="entry name" value="Glyco_tranf_2_3"/>
    <property type="match status" value="1"/>
</dbReference>